<dbReference type="GO" id="GO:0005839">
    <property type="term" value="C:proteasome core complex"/>
    <property type="evidence" value="ECO:0007669"/>
    <property type="project" value="InterPro"/>
</dbReference>
<dbReference type="InParanoid" id="L5JQD7"/>
<dbReference type="eggNOG" id="KOG0180">
    <property type="taxonomic scope" value="Eukaryota"/>
</dbReference>
<dbReference type="PANTHER" id="PTHR32194:SF10">
    <property type="entry name" value="PROTEASOME SUBUNIT BETA TYPE-3"/>
    <property type="match status" value="1"/>
</dbReference>
<dbReference type="Proteomes" id="UP000010552">
    <property type="component" value="Unassembled WGS sequence"/>
</dbReference>
<dbReference type="PANTHER" id="PTHR32194">
    <property type="entry name" value="METALLOPROTEASE TLDD"/>
    <property type="match status" value="1"/>
</dbReference>
<dbReference type="InterPro" id="IPR023333">
    <property type="entry name" value="Proteasome_suB-type"/>
</dbReference>
<dbReference type="Pfam" id="PF00227">
    <property type="entry name" value="Proteasome"/>
    <property type="match status" value="1"/>
</dbReference>
<dbReference type="eggNOG" id="KOG0586">
    <property type="taxonomic scope" value="Eukaryota"/>
</dbReference>
<keyword evidence="2" id="KW-1185">Reference proteome</keyword>
<dbReference type="InterPro" id="IPR001353">
    <property type="entry name" value="Proteasome_sua/b"/>
</dbReference>
<dbReference type="Gene3D" id="3.60.20.10">
    <property type="entry name" value="Glutamine Phosphoribosylpyrophosphate, subunit 1, domain 1"/>
    <property type="match status" value="1"/>
</dbReference>
<dbReference type="EMBL" id="KB031155">
    <property type="protein sequence ID" value="ELK00961.1"/>
    <property type="molecule type" value="Genomic_DNA"/>
</dbReference>
<keyword evidence="1" id="KW-0647">Proteasome</keyword>
<dbReference type="InterPro" id="IPR029055">
    <property type="entry name" value="Ntn_hydrolases_N"/>
</dbReference>
<evidence type="ECO:0000313" key="1">
    <source>
        <dbReference type="EMBL" id="ELK00961.1"/>
    </source>
</evidence>
<dbReference type="SUPFAM" id="SSF56235">
    <property type="entry name" value="N-terminal nucleophile aminohydrolases (Ntn hydrolases)"/>
    <property type="match status" value="1"/>
</dbReference>
<proteinExistence type="predicted"/>
<dbReference type="STRING" id="9402.L5JQD7"/>
<protein>
    <submittedName>
        <fullName evidence="1">Proteasome subunit beta type-3</fullName>
    </submittedName>
</protein>
<dbReference type="GO" id="GO:0051603">
    <property type="term" value="P:proteolysis involved in protein catabolic process"/>
    <property type="evidence" value="ECO:0007669"/>
    <property type="project" value="InterPro"/>
</dbReference>
<gene>
    <name evidence="1" type="ORF">PAL_GLEAN10018414</name>
</gene>
<dbReference type="GO" id="GO:0005737">
    <property type="term" value="C:cytoplasm"/>
    <property type="evidence" value="ECO:0007669"/>
    <property type="project" value="TreeGrafter"/>
</dbReference>
<name>L5JQD7_PTEAL</name>
<dbReference type="AlphaFoldDB" id="L5JQD7"/>
<organism evidence="1 2">
    <name type="scientific">Pteropus alecto</name>
    <name type="common">Black flying fox</name>
    <dbReference type="NCBI Taxonomy" id="9402"/>
    <lineage>
        <taxon>Eukaryota</taxon>
        <taxon>Metazoa</taxon>
        <taxon>Chordata</taxon>
        <taxon>Craniata</taxon>
        <taxon>Vertebrata</taxon>
        <taxon>Euteleostomi</taxon>
        <taxon>Mammalia</taxon>
        <taxon>Eutheria</taxon>
        <taxon>Laurasiatheria</taxon>
        <taxon>Chiroptera</taxon>
        <taxon>Yinpterochiroptera</taxon>
        <taxon>Pteropodoidea</taxon>
        <taxon>Pteropodidae</taxon>
        <taxon>Pteropodinae</taxon>
        <taxon>Pteropus</taxon>
    </lineage>
</organism>
<accession>L5JQD7</accession>
<sequence>MSVVAKFLYEKCFGPYYTEPVICGLDPKSFKPFICSLDLIGCPMVTDNFVVRGTYTKQKYMMCKSIWEISMDPEHLFEAISQVMPNAMDQDVESGMGVIVHISEEDKITTKILKARMDYPSVPRAHLKKNIFSLPKKVKK</sequence>
<evidence type="ECO:0000313" key="2">
    <source>
        <dbReference type="Proteomes" id="UP000010552"/>
    </source>
</evidence>
<reference evidence="2" key="1">
    <citation type="journal article" date="2013" name="Science">
        <title>Comparative analysis of bat genomes provides insight into the evolution of flight and immunity.</title>
        <authorList>
            <person name="Zhang G."/>
            <person name="Cowled C."/>
            <person name="Shi Z."/>
            <person name="Huang Z."/>
            <person name="Bishop-Lilly K.A."/>
            <person name="Fang X."/>
            <person name="Wynne J.W."/>
            <person name="Xiong Z."/>
            <person name="Baker M.L."/>
            <person name="Zhao W."/>
            <person name="Tachedjian M."/>
            <person name="Zhu Y."/>
            <person name="Zhou P."/>
            <person name="Jiang X."/>
            <person name="Ng J."/>
            <person name="Yang L."/>
            <person name="Wu L."/>
            <person name="Xiao J."/>
            <person name="Feng Y."/>
            <person name="Chen Y."/>
            <person name="Sun X."/>
            <person name="Zhang Y."/>
            <person name="Marsh G.A."/>
            <person name="Crameri G."/>
            <person name="Broder C.C."/>
            <person name="Frey K.G."/>
            <person name="Wang L.F."/>
            <person name="Wang J."/>
        </authorList>
    </citation>
    <scope>NUCLEOTIDE SEQUENCE [LARGE SCALE GENOMIC DNA]</scope>
</reference>